<protein>
    <submittedName>
        <fullName evidence="1">Uncharacterized protein</fullName>
    </submittedName>
</protein>
<reference evidence="1 2" key="1">
    <citation type="journal article" date="2020" name="Microb. Ecol.">
        <title>Ecogenomics of the Marine Benthic Filamentous Cyanobacterium Adonisia.</title>
        <authorList>
            <person name="Walter J.M."/>
            <person name="Coutinho F.H."/>
            <person name="Leomil L."/>
            <person name="Hargreaves P.I."/>
            <person name="Campeao M.E."/>
            <person name="Vieira V.V."/>
            <person name="Silva B.S."/>
            <person name="Fistarol G.O."/>
            <person name="Salomon P.S."/>
            <person name="Sawabe T."/>
            <person name="Mino S."/>
            <person name="Hosokawa M."/>
            <person name="Miyashita H."/>
            <person name="Maruyama F."/>
            <person name="van Verk M.C."/>
            <person name="Dutilh B.E."/>
            <person name="Thompson C.C."/>
            <person name="Thompson F.L."/>
        </authorList>
    </citation>
    <scope>NUCLEOTIDE SEQUENCE [LARGE SCALE GENOMIC DNA]</scope>
    <source>
        <strain evidence="1 2">CCMR0082</strain>
    </source>
</reference>
<evidence type="ECO:0000313" key="1">
    <source>
        <dbReference type="EMBL" id="NEZ64675.1"/>
    </source>
</evidence>
<evidence type="ECO:0000313" key="2">
    <source>
        <dbReference type="Proteomes" id="UP000473574"/>
    </source>
</evidence>
<name>A0A6M0S862_9CYAN</name>
<dbReference type="RefSeq" id="WP_163665135.1">
    <property type="nucleotide sequence ID" value="NZ_QZCE01000002.1"/>
</dbReference>
<dbReference type="AlphaFoldDB" id="A0A6M0S862"/>
<sequence length="154" mass="16709">MSNLNPIPQSVADILDAEAEVTAPMLAGVGQVGWMKTWPQLATYSHYAQLKSLVLRGVAAVLKDCNLGAGYDAALDCAKPLIMERLTQPSTDIQNRLLKLVEGEPFGPKVELTAERLAQLKVIFKETLLSEDWQAIAKAAAAEVQHQVLDLMVA</sequence>
<dbReference type="EMBL" id="QZCE01000002">
    <property type="protein sequence ID" value="NEZ64675.1"/>
    <property type="molecule type" value="Genomic_DNA"/>
</dbReference>
<dbReference type="Proteomes" id="UP000473574">
    <property type="component" value="Unassembled WGS sequence"/>
</dbReference>
<organism evidence="1 2">
    <name type="scientific">Adonisia turfae CCMR0082</name>
    <dbReference type="NCBI Taxonomy" id="2304604"/>
    <lineage>
        <taxon>Bacteria</taxon>
        <taxon>Bacillati</taxon>
        <taxon>Cyanobacteriota</taxon>
        <taxon>Adonisia</taxon>
        <taxon>Adonisia turfae</taxon>
    </lineage>
</organism>
<gene>
    <name evidence="1" type="ORF">D0962_18090</name>
</gene>
<proteinExistence type="predicted"/>
<accession>A0A6M0S862</accession>
<comment type="caution">
    <text evidence="1">The sequence shown here is derived from an EMBL/GenBank/DDBJ whole genome shotgun (WGS) entry which is preliminary data.</text>
</comment>